<feature type="non-terminal residue" evidence="1">
    <location>
        <position position="1"/>
    </location>
</feature>
<sequence>PPYQGAATPAIGTVASTSGTSLPCGLALVVVSHSLARGLGYGLPMGGRPCMGAGRGWPSLFAAFIVKT</sequence>
<accession>A0A427A4I5</accession>
<comment type="caution">
    <text evidence="1">The sequence shown here is derived from an EMBL/GenBank/DDBJ whole genome shotgun (WGS) entry which is preliminary data.</text>
</comment>
<evidence type="ECO:0000313" key="1">
    <source>
        <dbReference type="EMBL" id="RRT71142.1"/>
    </source>
</evidence>
<name>A0A427A4I5_ENSVE</name>
<dbReference type="EMBL" id="AMZH03003792">
    <property type="protein sequence ID" value="RRT71142.1"/>
    <property type="molecule type" value="Genomic_DNA"/>
</dbReference>
<proteinExistence type="predicted"/>
<evidence type="ECO:0000313" key="2">
    <source>
        <dbReference type="Proteomes" id="UP000287651"/>
    </source>
</evidence>
<organism evidence="1 2">
    <name type="scientific">Ensete ventricosum</name>
    <name type="common">Abyssinian banana</name>
    <name type="synonym">Musa ensete</name>
    <dbReference type="NCBI Taxonomy" id="4639"/>
    <lineage>
        <taxon>Eukaryota</taxon>
        <taxon>Viridiplantae</taxon>
        <taxon>Streptophyta</taxon>
        <taxon>Embryophyta</taxon>
        <taxon>Tracheophyta</taxon>
        <taxon>Spermatophyta</taxon>
        <taxon>Magnoliopsida</taxon>
        <taxon>Liliopsida</taxon>
        <taxon>Zingiberales</taxon>
        <taxon>Musaceae</taxon>
        <taxon>Ensete</taxon>
    </lineage>
</organism>
<dbReference type="Proteomes" id="UP000287651">
    <property type="component" value="Unassembled WGS sequence"/>
</dbReference>
<dbReference type="AlphaFoldDB" id="A0A427A4I5"/>
<gene>
    <name evidence="1" type="ORF">B296_00019528</name>
</gene>
<protein>
    <submittedName>
        <fullName evidence="1">Uncharacterized protein</fullName>
    </submittedName>
</protein>
<reference evidence="1 2" key="1">
    <citation type="journal article" date="2014" name="Agronomy (Basel)">
        <title>A Draft Genome Sequence for Ensete ventricosum, the Drought-Tolerant Tree Against Hunger.</title>
        <authorList>
            <person name="Harrison J."/>
            <person name="Moore K.A."/>
            <person name="Paszkiewicz K."/>
            <person name="Jones T."/>
            <person name="Grant M."/>
            <person name="Ambacheew D."/>
            <person name="Muzemil S."/>
            <person name="Studholme D.J."/>
        </authorList>
    </citation>
    <scope>NUCLEOTIDE SEQUENCE [LARGE SCALE GENOMIC DNA]</scope>
</reference>